<dbReference type="SUPFAM" id="SSF54427">
    <property type="entry name" value="NTF2-like"/>
    <property type="match status" value="1"/>
</dbReference>
<dbReference type="InterPro" id="IPR007730">
    <property type="entry name" value="SPOR-like_dom"/>
</dbReference>
<dbReference type="InterPro" id="IPR032710">
    <property type="entry name" value="NTF2-like_dom_sf"/>
</dbReference>
<feature type="compositionally biased region" description="Basic and acidic residues" evidence="1">
    <location>
        <begin position="263"/>
        <end position="281"/>
    </location>
</feature>
<reference evidence="3 4" key="1">
    <citation type="submission" date="2020-02" db="EMBL/GenBank/DDBJ databases">
        <title>Genomic and physiological characterization of two novel Nitrospinaceae genera.</title>
        <authorList>
            <person name="Mueller A.J."/>
            <person name="Jung M.-Y."/>
            <person name="Strachan C.R."/>
            <person name="Herbold C.W."/>
            <person name="Kirkegaard R.H."/>
            <person name="Daims H."/>
        </authorList>
    </citation>
    <scope>NUCLEOTIDE SEQUENCE [LARGE SCALE GENOMIC DNA]</scope>
    <source>
        <strain evidence="3">EB</strain>
    </source>
</reference>
<feature type="compositionally biased region" description="Basic and acidic residues" evidence="1">
    <location>
        <begin position="124"/>
        <end position="142"/>
    </location>
</feature>
<dbReference type="Pfam" id="PF25800">
    <property type="entry name" value="FimV_N"/>
    <property type="match status" value="1"/>
</dbReference>
<dbReference type="AlphaFoldDB" id="A0A7T0BXB7"/>
<dbReference type="Proteomes" id="UP000594688">
    <property type="component" value="Chromosome"/>
</dbReference>
<evidence type="ECO:0000313" key="4">
    <source>
        <dbReference type="Proteomes" id="UP000594688"/>
    </source>
</evidence>
<evidence type="ECO:0000256" key="1">
    <source>
        <dbReference type="SAM" id="MobiDB-lite"/>
    </source>
</evidence>
<feature type="region of interest" description="Disordered" evidence="1">
    <location>
        <begin position="240"/>
        <end position="291"/>
    </location>
</feature>
<dbReference type="PROSITE" id="PS51724">
    <property type="entry name" value="SPOR"/>
    <property type="match status" value="1"/>
</dbReference>
<dbReference type="Gene3D" id="3.10.450.50">
    <property type="match status" value="1"/>
</dbReference>
<dbReference type="EMBL" id="CP048685">
    <property type="protein sequence ID" value="QPJ62577.1"/>
    <property type="molecule type" value="Genomic_DNA"/>
</dbReference>
<name>A0A7T0BXB7_9BACT</name>
<proteinExistence type="predicted"/>
<dbReference type="InterPro" id="IPR057840">
    <property type="entry name" value="FimV_N"/>
</dbReference>
<evidence type="ECO:0000259" key="2">
    <source>
        <dbReference type="PROSITE" id="PS51724"/>
    </source>
</evidence>
<feature type="compositionally biased region" description="Basic and acidic residues" evidence="1">
    <location>
        <begin position="242"/>
        <end position="255"/>
    </location>
</feature>
<evidence type="ECO:0000313" key="3">
    <source>
        <dbReference type="EMBL" id="QPJ62577.1"/>
    </source>
</evidence>
<dbReference type="InterPro" id="IPR036680">
    <property type="entry name" value="SPOR-like_sf"/>
</dbReference>
<organism evidence="3 4">
    <name type="scientific">Candidatus Nitronauta litoralis</name>
    <dbReference type="NCBI Taxonomy" id="2705533"/>
    <lineage>
        <taxon>Bacteria</taxon>
        <taxon>Pseudomonadati</taxon>
        <taxon>Nitrospinota/Tectimicrobiota group</taxon>
        <taxon>Nitrospinota</taxon>
        <taxon>Nitrospinia</taxon>
        <taxon>Nitrospinales</taxon>
        <taxon>Nitrospinaceae</taxon>
        <taxon>Candidatus Nitronauta</taxon>
    </lineage>
</organism>
<dbReference type="GO" id="GO:0042834">
    <property type="term" value="F:peptidoglycan binding"/>
    <property type="evidence" value="ECO:0007669"/>
    <property type="project" value="InterPro"/>
</dbReference>
<dbReference type="KEGG" id="nli:G3M70_12120"/>
<feature type="compositionally biased region" description="Low complexity" evidence="1">
    <location>
        <begin position="189"/>
        <end position="199"/>
    </location>
</feature>
<dbReference type="Pfam" id="PF24125">
    <property type="entry name" value="Cds6_C"/>
    <property type="match status" value="1"/>
</dbReference>
<protein>
    <recommendedName>
        <fullName evidence="2">SPOR domain-containing protein</fullName>
    </recommendedName>
</protein>
<accession>A0A7T0BXB7</accession>
<feature type="domain" description="SPOR" evidence="2">
    <location>
        <begin position="620"/>
        <end position="700"/>
    </location>
</feature>
<feature type="compositionally biased region" description="Acidic residues" evidence="1">
    <location>
        <begin position="143"/>
        <end position="159"/>
    </location>
</feature>
<feature type="region of interest" description="Disordered" evidence="1">
    <location>
        <begin position="124"/>
        <end position="199"/>
    </location>
</feature>
<dbReference type="Gene3D" id="3.30.70.1070">
    <property type="entry name" value="Sporulation related repeat"/>
    <property type="match status" value="1"/>
</dbReference>
<dbReference type="InterPro" id="IPR056203">
    <property type="entry name" value="Cds6_C"/>
</dbReference>
<sequence length="700" mass="78101">MIASSVHAFSLGPMEVVSDFGEKFNAEIELQANPDKPIKVSIGSPEDYLKSGVPRPSVVDELVLPGKIENRDGLQILRVLSPLPLFHPSFNLVIRAEQAGDIIMENYLVSVDFKQSVSLRLKAEREKDKQAPPEEPEPKPEESVDEVVDAGLTPEEETPETPIETPVEKPVEEPEAVAAGKASEEEQQEAAPGPQAPPVVVAVHPAPLVVRELPEIETPELEPLPTPVAEPAPPAVVIQAPKKPEPRPAAKEELARQVARVPSPEKKEEPPAPEKLRKAPEPGKPPVVLSRETYGPLKKGESLESIVSDLKLSETERQKAAVALWMNNQDKFIKGNIHGLASGVELNLTSLDAKMKEVSSHRARWTIQNHWQEWELIKDRLKLASELDLPPMLAELLTSPPDNELQRVIHERVEAWRSSWEKEDLKSHLALFSEQPAKAGKFRGMAYWKRFKGMMFKRHKQVRLKIGKPLVVLHKDWAFVGFDQWFDSNRMQSYGRKTLEWVLEGGVWKIANEHFAVKKFFNKLKESGSENGPVTEADFSKPESLTHPIVVHASTKLNLASAVKVLNRLRDQGFHAYIAPLYVTPVKKIYRILVSRLSDWGNAEDLTRAVRKIPSARFAAPKRFPFSLKAGEFLKESEAKSAEEELRKKGISTYRLSAGGGNFPNPVIQILVGAFLEKDNALRYAGELKKSGLKTELVSP</sequence>
<gene>
    <name evidence="3" type="ORF">G3M70_12120</name>
</gene>